<feature type="transmembrane region" description="Helical" evidence="1">
    <location>
        <begin position="7"/>
        <end position="30"/>
    </location>
</feature>
<dbReference type="OrthoDB" id="1489065at2"/>
<gene>
    <name evidence="3" type="ORF">GO816_07475</name>
</gene>
<proteinExistence type="predicted"/>
<reference evidence="3 4" key="1">
    <citation type="submission" date="2019-12" db="EMBL/GenBank/DDBJ databases">
        <title>Mucilaginibacter sp. HME9299 genome sequencing and assembly.</title>
        <authorList>
            <person name="Kang H."/>
            <person name="Kim H."/>
            <person name="Joh K."/>
        </authorList>
    </citation>
    <scope>NUCLEOTIDE SEQUENCE [LARGE SCALE GENOMIC DNA]</scope>
    <source>
        <strain evidence="3 4">HME9299</strain>
    </source>
</reference>
<dbReference type="EMBL" id="WQLA01000002">
    <property type="protein sequence ID" value="MVN90960.1"/>
    <property type="molecule type" value="Genomic_DNA"/>
</dbReference>
<protein>
    <submittedName>
        <fullName evidence="3">AsmA family protein</fullName>
    </submittedName>
</protein>
<dbReference type="RefSeq" id="WP_157540721.1">
    <property type="nucleotide sequence ID" value="NZ_WQLA01000002.1"/>
</dbReference>
<dbReference type="Pfam" id="PF05170">
    <property type="entry name" value="AsmA"/>
    <property type="match status" value="1"/>
</dbReference>
<accession>A0A6I4I721</accession>
<keyword evidence="4" id="KW-1185">Reference proteome</keyword>
<evidence type="ECO:0000313" key="3">
    <source>
        <dbReference type="EMBL" id="MVN90960.1"/>
    </source>
</evidence>
<dbReference type="InterPro" id="IPR052894">
    <property type="entry name" value="AsmA-related"/>
</dbReference>
<keyword evidence="1" id="KW-0472">Membrane</keyword>
<evidence type="ECO:0000256" key="1">
    <source>
        <dbReference type="SAM" id="Phobius"/>
    </source>
</evidence>
<keyword evidence="1" id="KW-0812">Transmembrane</keyword>
<organism evidence="3 4">
    <name type="scientific">Mucilaginibacter aquatilis</name>
    <dbReference type="NCBI Taxonomy" id="1517760"/>
    <lineage>
        <taxon>Bacteria</taxon>
        <taxon>Pseudomonadati</taxon>
        <taxon>Bacteroidota</taxon>
        <taxon>Sphingobacteriia</taxon>
        <taxon>Sphingobacteriales</taxon>
        <taxon>Sphingobacteriaceae</taxon>
        <taxon>Mucilaginibacter</taxon>
    </lineage>
</organism>
<name>A0A6I4I721_9SPHI</name>
<dbReference type="PANTHER" id="PTHR30441:SF4">
    <property type="entry name" value="PROTEIN ASMA"/>
    <property type="match status" value="1"/>
</dbReference>
<evidence type="ECO:0000313" key="4">
    <source>
        <dbReference type="Proteomes" id="UP000434850"/>
    </source>
</evidence>
<dbReference type="PANTHER" id="PTHR30441">
    <property type="entry name" value="DUF748 DOMAIN-CONTAINING PROTEIN"/>
    <property type="match status" value="1"/>
</dbReference>
<dbReference type="Proteomes" id="UP000434850">
    <property type="component" value="Unassembled WGS sequence"/>
</dbReference>
<feature type="domain" description="AsmA" evidence="2">
    <location>
        <begin position="1"/>
        <end position="178"/>
    </location>
</feature>
<dbReference type="GO" id="GO:0005886">
    <property type="term" value="C:plasma membrane"/>
    <property type="evidence" value="ECO:0007669"/>
    <property type="project" value="TreeGrafter"/>
</dbReference>
<dbReference type="AlphaFoldDB" id="A0A6I4I721"/>
<keyword evidence="1" id="KW-1133">Transmembrane helix</keyword>
<sequence length="813" mass="90125">MPKWLKIILKVIAGVVLLFVLLSVGLFIYINSNKAKVLSLITSTLNKNLDGNLAIGDMETTFFKGFPGISVSLKNVTIKDKRWAEHKHTLLSAKDFDVSINTAALLRGAIRISNIGINNAAIELYKDSTGYSNTSVFKKKKSAPKTNKPDDDGGSSAEFGKFSLSNVSFAVNNQANNKLFSFDINKLSGKMAYPDSGWRAALQLDVMARSLAFNTKKGSFIKDKLISGQMMAGFNNETDKIFISSKGLKIGYDVFQLNAMFDTGKKETAFAIHLIVNQIMWRSASLLLADNIKKTLDKFNLTKPIDLKTTIAGSLGGGDPYLHVAGTIRNNTLIIPGGQIDSCNFNAVFTNEVEKGKGFNDANSAIRLFKFTGRYNHLPFLIDTGSIINLEKPIATGNFKSNFPLANFNYMLDDIAKFSKGMANMDLHYKADIVNYRLNKPVIAGVINFRNADAVYLPRNLAFKNTSLSLNFVKNDLILNNIRVQSGHSVVMMNGRVNNFLNFYYDAPEKMLLTWNIKSPELRLAEFIGFLGARKQVQTKTVRRGSGNSGNIIDQLGNVLDKGNVEMHMEVAKVYYKKFLATDVRANLLTTGDGIIIKDVGLKHANGTLRLNGKLMQGANLNNFNINTTISSVDIRQFFYSFDNFGIKDITYENLKGYLSAKANISGGINDKGSLVPRSIHGTTYVSLRNSALLNYQPLIKVGKFAFPFRNLKNIEIPKLDAKFDIQGDKIIINPMQLNSSVLNADIAGVYGLTKGTNIAFDVPLRNPKKDAEITDKEELKKRRYRGIVLHLAAKEDETGKVKIGFNKDRKKD</sequence>
<evidence type="ECO:0000259" key="2">
    <source>
        <dbReference type="Pfam" id="PF05170"/>
    </source>
</evidence>
<dbReference type="GO" id="GO:0090313">
    <property type="term" value="P:regulation of protein targeting to membrane"/>
    <property type="evidence" value="ECO:0007669"/>
    <property type="project" value="TreeGrafter"/>
</dbReference>
<dbReference type="InterPro" id="IPR007844">
    <property type="entry name" value="AsmA"/>
</dbReference>
<comment type="caution">
    <text evidence="3">The sequence shown here is derived from an EMBL/GenBank/DDBJ whole genome shotgun (WGS) entry which is preliminary data.</text>
</comment>